<keyword evidence="1" id="KW-0812">Transmembrane</keyword>
<comment type="caution">
    <text evidence="2">The sequence shown here is derived from an EMBL/GenBank/DDBJ whole genome shotgun (WGS) entry which is preliminary data.</text>
</comment>
<evidence type="ECO:0000313" key="3">
    <source>
        <dbReference type="Proteomes" id="UP000223968"/>
    </source>
</evidence>
<accession>A0A2B7WRW0</accession>
<organism evidence="2 3">
    <name type="scientific">Helicocarpus griseus UAMH5409</name>
    <dbReference type="NCBI Taxonomy" id="1447875"/>
    <lineage>
        <taxon>Eukaryota</taxon>
        <taxon>Fungi</taxon>
        <taxon>Dikarya</taxon>
        <taxon>Ascomycota</taxon>
        <taxon>Pezizomycotina</taxon>
        <taxon>Eurotiomycetes</taxon>
        <taxon>Eurotiomycetidae</taxon>
        <taxon>Onygenales</taxon>
        <taxon>Ajellomycetaceae</taxon>
        <taxon>Helicocarpus</taxon>
    </lineage>
</organism>
<name>A0A2B7WRW0_9EURO</name>
<proteinExistence type="predicted"/>
<dbReference type="EMBL" id="PDNB01000210">
    <property type="protein sequence ID" value="PGG99230.1"/>
    <property type="molecule type" value="Genomic_DNA"/>
</dbReference>
<evidence type="ECO:0000256" key="1">
    <source>
        <dbReference type="SAM" id="Phobius"/>
    </source>
</evidence>
<dbReference type="STRING" id="1447875.A0A2B7WRW0"/>
<dbReference type="Proteomes" id="UP000223968">
    <property type="component" value="Unassembled WGS sequence"/>
</dbReference>
<gene>
    <name evidence="2" type="ORF">AJ79_08622</name>
</gene>
<feature type="transmembrane region" description="Helical" evidence="1">
    <location>
        <begin position="23"/>
        <end position="41"/>
    </location>
</feature>
<protein>
    <submittedName>
        <fullName evidence="2">Uncharacterized protein</fullName>
    </submittedName>
</protein>
<keyword evidence="1" id="KW-0472">Membrane</keyword>
<keyword evidence="3" id="KW-1185">Reference proteome</keyword>
<keyword evidence="1" id="KW-1133">Transmembrane helix</keyword>
<reference evidence="2 3" key="1">
    <citation type="submission" date="2017-10" db="EMBL/GenBank/DDBJ databases">
        <title>Comparative genomics in systemic dimorphic fungi from Ajellomycetaceae.</title>
        <authorList>
            <person name="Munoz J.F."/>
            <person name="Mcewen J.G."/>
            <person name="Clay O.K."/>
            <person name="Cuomo C.A."/>
        </authorList>
    </citation>
    <scope>NUCLEOTIDE SEQUENCE [LARGE SCALE GENOMIC DNA]</scope>
    <source>
        <strain evidence="2 3">UAMH5409</strain>
    </source>
</reference>
<sequence>MADSPYFVNPPPDMDLTESRTKVNNGIAIALFVLAVIAVVLRTIARLRFQRVTLAADDLSYLLGVGNLACCMAGGNYGLGKHIGSLGPYEMEKISVVRKV</sequence>
<evidence type="ECO:0000313" key="2">
    <source>
        <dbReference type="EMBL" id="PGG99230.1"/>
    </source>
</evidence>
<dbReference type="AlphaFoldDB" id="A0A2B7WRW0"/>